<gene>
    <name evidence="1" type="ORF">NEF87_004626</name>
</gene>
<organism evidence="1 2">
    <name type="scientific">Candidatus Lokiarchaeum ossiferum</name>
    <dbReference type="NCBI Taxonomy" id="2951803"/>
    <lineage>
        <taxon>Archaea</taxon>
        <taxon>Promethearchaeati</taxon>
        <taxon>Promethearchaeota</taxon>
        <taxon>Promethearchaeia</taxon>
        <taxon>Promethearchaeales</taxon>
        <taxon>Promethearchaeaceae</taxon>
        <taxon>Candidatus Lokiarchaeum</taxon>
    </lineage>
</organism>
<name>A0ABY6HXT5_9ARCH</name>
<accession>A0ABY6HXT5</accession>
<dbReference type="EMBL" id="CP104013">
    <property type="protein sequence ID" value="UYP48341.1"/>
    <property type="molecule type" value="Genomic_DNA"/>
</dbReference>
<proteinExistence type="predicted"/>
<reference evidence="1" key="1">
    <citation type="submission" date="2022-09" db="EMBL/GenBank/DDBJ databases">
        <title>Actin cytoskeleton and complex cell architecture in an #Asgard archaeon.</title>
        <authorList>
            <person name="Ponce Toledo R.I."/>
            <person name="Schleper C."/>
            <person name="Rodrigues Oliveira T."/>
            <person name="Wollweber F."/>
            <person name="Xu J."/>
            <person name="Rittmann S."/>
            <person name="Klingl A."/>
            <person name="Pilhofer M."/>
        </authorList>
    </citation>
    <scope>NUCLEOTIDE SEQUENCE</scope>
    <source>
        <strain evidence="1">B-35</strain>
    </source>
</reference>
<keyword evidence="2" id="KW-1185">Reference proteome</keyword>
<evidence type="ECO:0000313" key="1">
    <source>
        <dbReference type="EMBL" id="UYP48341.1"/>
    </source>
</evidence>
<evidence type="ECO:0000313" key="2">
    <source>
        <dbReference type="Proteomes" id="UP001208689"/>
    </source>
</evidence>
<dbReference type="Proteomes" id="UP001208689">
    <property type="component" value="Chromosome"/>
</dbReference>
<protein>
    <submittedName>
        <fullName evidence="1">Uncharacterized protein</fullName>
    </submittedName>
</protein>
<sequence>MKEIIFEIIENLLDLSAFELEYRHRAKSNPFSEKWINCTRSRARIKKVKNYLYSQIKIVLDSDKSQEFYEIALRPFIRQTLEEIQKSIVEFGESKENILYQAVFFKLSLDDLFILFTNLIAWEHQIYPALLEHAIFESSHIREEIVPTDDYLRYYVRFLDVLSSSEIISLFDLDALKNTILSDQDQIDKKPLSSLHLFEDWPMLNLESFSHRFPHFKENLAQKMADSKS</sequence>